<accession>A0ABS5WG50</accession>
<evidence type="ECO:0000313" key="2">
    <source>
        <dbReference type="Proteomes" id="UP000740413"/>
    </source>
</evidence>
<name>A0ABS5WG50_9FLAO</name>
<organism evidence="1 2">
    <name type="scientific">Zobellia barbeyronii</name>
    <dbReference type="NCBI Taxonomy" id="2748009"/>
    <lineage>
        <taxon>Bacteria</taxon>
        <taxon>Pseudomonadati</taxon>
        <taxon>Bacteroidota</taxon>
        <taxon>Flavobacteriia</taxon>
        <taxon>Flavobacteriales</taxon>
        <taxon>Flavobacteriaceae</taxon>
        <taxon>Zobellia</taxon>
    </lineage>
</organism>
<dbReference type="RefSeq" id="WP_214612414.1">
    <property type="nucleotide sequence ID" value="NZ_JACATN010000004.1"/>
</dbReference>
<keyword evidence="2" id="KW-1185">Reference proteome</keyword>
<sequence>MKTKKTYFFLSALLVALVYIAFRYNEVKQDTTGLHTEVLQVNEGYGYKILYDDKVLVKQDFIPAIQGKKSFESEKEAMLVGNMVLRKIEKGEDPYISISELKDLQISILD</sequence>
<dbReference type="Pfam" id="PF16250">
    <property type="entry name" value="DUF4907"/>
    <property type="match status" value="1"/>
</dbReference>
<evidence type="ECO:0000313" key="1">
    <source>
        <dbReference type="EMBL" id="MBT2162364.1"/>
    </source>
</evidence>
<comment type="caution">
    <text evidence="1">The sequence shown here is derived from an EMBL/GenBank/DDBJ whole genome shotgun (WGS) entry which is preliminary data.</text>
</comment>
<reference evidence="2" key="2">
    <citation type="submission" date="2023-07" db="EMBL/GenBank/DDBJ databases">
        <title>Zobellia barbeyronii sp. nov., a new marine flavobacterium, isolated from green and red algae.</title>
        <authorList>
            <person name="Nedashkovskaya O.I."/>
            <person name="Otstavnykh N."/>
            <person name="Zhukova N."/>
            <person name="Guzev K."/>
            <person name="Chausova V."/>
            <person name="Tekutyeva L."/>
            <person name="Mikhailov V."/>
            <person name="Isaeva M."/>
        </authorList>
    </citation>
    <scope>NUCLEOTIDE SEQUENCE [LARGE SCALE GENOMIC DNA]</scope>
    <source>
        <strain evidence="2">KMM 6746</strain>
    </source>
</reference>
<dbReference type="EMBL" id="JACATN010000004">
    <property type="protein sequence ID" value="MBT2162364.1"/>
    <property type="molecule type" value="Genomic_DNA"/>
</dbReference>
<dbReference type="InterPro" id="IPR032593">
    <property type="entry name" value="DUF4907"/>
</dbReference>
<protein>
    <submittedName>
        <fullName evidence="1">DUF4907 domain-containing protein</fullName>
    </submittedName>
</protein>
<proteinExistence type="predicted"/>
<gene>
    <name evidence="1" type="ORF">HW347_13910</name>
</gene>
<reference evidence="1 2" key="1">
    <citation type="submission" date="2020-06" db="EMBL/GenBank/DDBJ databases">
        <authorList>
            <person name="Isaeva M.P."/>
            <person name="Chernysheva N.Y."/>
        </authorList>
    </citation>
    <scope>NUCLEOTIDE SEQUENCE [LARGE SCALE GENOMIC DNA]</scope>
    <source>
        <strain evidence="1 2">KMM 6746</strain>
    </source>
</reference>
<dbReference type="Proteomes" id="UP000740413">
    <property type="component" value="Unassembled WGS sequence"/>
</dbReference>